<dbReference type="HOGENOM" id="CLU_163684_0_0_1"/>
<feature type="domain" description="Carbohydrate binding" evidence="2">
    <location>
        <begin position="24"/>
        <end position="106"/>
    </location>
</feature>
<dbReference type="FunCoup" id="Q54DJ2">
    <property type="interactions" value="69"/>
</dbReference>
<evidence type="ECO:0000313" key="3">
    <source>
        <dbReference type="EMBL" id="EAL61320.1"/>
    </source>
</evidence>
<comment type="caution">
    <text evidence="3">The sequence shown here is derived from an EMBL/GenBank/DDBJ whole genome shotgun (WGS) entry which is preliminary data.</text>
</comment>
<evidence type="ECO:0000259" key="2">
    <source>
        <dbReference type="SMART" id="SM01063"/>
    </source>
</evidence>
<dbReference type="AlphaFoldDB" id="Q54DJ2"/>
<dbReference type="PANTHER" id="PTHR36560">
    <property type="entry name" value="CELLULOSE-BINDING DOMAIN-CONTAINING PROTEIN"/>
    <property type="match status" value="1"/>
</dbReference>
<dbReference type="RefSeq" id="XP_629735.1">
    <property type="nucleotide sequence ID" value="XM_629733.1"/>
</dbReference>
<dbReference type="EMBL" id="AAFI02000188">
    <property type="protein sequence ID" value="EAL61320.1"/>
    <property type="molecule type" value="Genomic_DNA"/>
</dbReference>
<dbReference type="OMA" id="NSAMFTF"/>
<dbReference type="Pfam" id="PF09478">
    <property type="entry name" value="CBM49"/>
    <property type="match status" value="1"/>
</dbReference>
<dbReference type="Proteomes" id="UP000002195">
    <property type="component" value="Unassembled WGS sequence"/>
</dbReference>
<proteinExistence type="predicted"/>
<dbReference type="GeneID" id="8628564"/>
<dbReference type="PaxDb" id="44689-DDB0231136"/>
<dbReference type="InParanoid" id="Q54DJ2"/>
<dbReference type="GO" id="GO:0030248">
    <property type="term" value="F:cellulose binding"/>
    <property type="evidence" value="ECO:0000250"/>
    <property type="project" value="dictyBase"/>
</dbReference>
<dbReference type="PhylomeDB" id="Q54DJ2"/>
<keyword evidence="4" id="KW-1185">Reference proteome</keyword>
<name>Q54DJ2_DICDI</name>
<dbReference type="GO" id="GO:0005576">
    <property type="term" value="C:extracellular region"/>
    <property type="evidence" value="ECO:0000250"/>
    <property type="project" value="dictyBase"/>
</dbReference>
<gene>
    <name evidence="3" type="primary">ecmH</name>
    <name evidence="3" type="ORF">DDB_G0292220</name>
</gene>
<evidence type="ECO:0000313" key="4">
    <source>
        <dbReference type="Proteomes" id="UP000002195"/>
    </source>
</evidence>
<dbReference type="KEGG" id="ddi:DDB_G0292220"/>
<dbReference type="dictyBase" id="DDB_G0292220">
    <property type="gene designation" value="ecmH"/>
</dbReference>
<protein>
    <submittedName>
        <fullName evidence="3">Cellulose-binding domain-containing protein</fullName>
    </submittedName>
</protein>
<sequence length="122" mass="13842">MFKKLLLFTLTFAIFALAICDNTLSISQFQKSAWDGHSGWEVTILNTDCCNTVFDATIIPESNFFPETIWSIELLSENKYHFPDFLTKTGLGIGKNFTFGYINKSGTPAIFNFMDVKFQSNN</sequence>
<feature type="signal peptide" evidence="1">
    <location>
        <begin position="1"/>
        <end position="18"/>
    </location>
</feature>
<dbReference type="VEuPathDB" id="AmoebaDB:DDB_G0292220"/>
<dbReference type="PANTHER" id="PTHR36560:SF1">
    <property type="entry name" value="CELLULOSE-BINDING DOMAIN-CONTAINING PROTEIN"/>
    <property type="match status" value="1"/>
</dbReference>
<organism evidence="3 4">
    <name type="scientific">Dictyostelium discoideum</name>
    <name type="common">Social amoeba</name>
    <dbReference type="NCBI Taxonomy" id="44689"/>
    <lineage>
        <taxon>Eukaryota</taxon>
        <taxon>Amoebozoa</taxon>
        <taxon>Evosea</taxon>
        <taxon>Eumycetozoa</taxon>
        <taxon>Dictyostelia</taxon>
        <taxon>Dictyosteliales</taxon>
        <taxon>Dictyosteliaceae</taxon>
        <taxon>Dictyostelium</taxon>
    </lineage>
</organism>
<feature type="chain" id="PRO_5004248986" evidence="1">
    <location>
        <begin position="19"/>
        <end position="122"/>
    </location>
</feature>
<reference evidence="3 4" key="1">
    <citation type="journal article" date="2005" name="Nature">
        <title>The genome of the social amoeba Dictyostelium discoideum.</title>
        <authorList>
            <consortium name="The Dictyostelium discoideum Sequencing Consortium"/>
            <person name="Eichinger L."/>
            <person name="Pachebat J.A."/>
            <person name="Glockner G."/>
            <person name="Rajandream M.A."/>
            <person name="Sucgang R."/>
            <person name="Berriman M."/>
            <person name="Song J."/>
            <person name="Olsen R."/>
            <person name="Szafranski K."/>
            <person name="Xu Q."/>
            <person name="Tunggal B."/>
            <person name="Kummerfeld S."/>
            <person name="Madera M."/>
            <person name="Konfortov B.A."/>
            <person name="Rivero F."/>
            <person name="Bankier A.T."/>
            <person name="Lehmann R."/>
            <person name="Hamlin N."/>
            <person name="Davies R."/>
            <person name="Gaudet P."/>
            <person name="Fey P."/>
            <person name="Pilcher K."/>
            <person name="Chen G."/>
            <person name="Saunders D."/>
            <person name="Sodergren E."/>
            <person name="Davis P."/>
            <person name="Kerhornou A."/>
            <person name="Nie X."/>
            <person name="Hall N."/>
            <person name="Anjard C."/>
            <person name="Hemphill L."/>
            <person name="Bason N."/>
            <person name="Farbrother P."/>
            <person name="Desany B."/>
            <person name="Just E."/>
            <person name="Morio T."/>
            <person name="Rost R."/>
            <person name="Churcher C."/>
            <person name="Cooper J."/>
            <person name="Haydock S."/>
            <person name="van Driessche N."/>
            <person name="Cronin A."/>
            <person name="Goodhead I."/>
            <person name="Muzny D."/>
            <person name="Mourier T."/>
            <person name="Pain A."/>
            <person name="Lu M."/>
            <person name="Harper D."/>
            <person name="Lindsay R."/>
            <person name="Hauser H."/>
            <person name="James K."/>
            <person name="Quiles M."/>
            <person name="Madan Babu M."/>
            <person name="Saito T."/>
            <person name="Buchrieser C."/>
            <person name="Wardroper A."/>
            <person name="Felder M."/>
            <person name="Thangavelu M."/>
            <person name="Johnson D."/>
            <person name="Knights A."/>
            <person name="Loulseged H."/>
            <person name="Mungall K."/>
            <person name="Oliver K."/>
            <person name="Price C."/>
            <person name="Quail M.A."/>
            <person name="Urushihara H."/>
            <person name="Hernandez J."/>
            <person name="Rabbinowitsch E."/>
            <person name="Steffen D."/>
            <person name="Sanders M."/>
            <person name="Ma J."/>
            <person name="Kohara Y."/>
            <person name="Sharp S."/>
            <person name="Simmonds M."/>
            <person name="Spiegler S."/>
            <person name="Tivey A."/>
            <person name="Sugano S."/>
            <person name="White B."/>
            <person name="Walker D."/>
            <person name="Woodward J."/>
            <person name="Winckler T."/>
            <person name="Tanaka Y."/>
            <person name="Shaulsky G."/>
            <person name="Schleicher M."/>
            <person name="Weinstock G."/>
            <person name="Rosenthal A."/>
            <person name="Cox E.C."/>
            <person name="Chisholm R.L."/>
            <person name="Gibbs R."/>
            <person name="Loomis W.F."/>
            <person name="Platzer M."/>
            <person name="Kay R.R."/>
            <person name="Williams J."/>
            <person name="Dear P.H."/>
            <person name="Noegel A.A."/>
            <person name="Barrell B."/>
            <person name="Kuspa A."/>
        </authorList>
    </citation>
    <scope>NUCLEOTIDE SEQUENCE [LARGE SCALE GENOMIC DNA]</scope>
    <source>
        <strain evidence="3 4">AX4</strain>
    </source>
</reference>
<dbReference type="InterPro" id="IPR019028">
    <property type="entry name" value="CBM_49"/>
</dbReference>
<accession>Q54DJ2</accession>
<dbReference type="SMART" id="SM01063">
    <property type="entry name" value="CBM49"/>
    <property type="match status" value="1"/>
</dbReference>
<evidence type="ECO:0000256" key="1">
    <source>
        <dbReference type="SAM" id="SignalP"/>
    </source>
</evidence>
<keyword evidence="1" id="KW-0732">Signal</keyword>